<dbReference type="InterPro" id="IPR045582">
    <property type="entry name" value="Trehalase-like_N"/>
</dbReference>
<name>A0A852VAR6_9BACT</name>
<dbReference type="Pfam" id="PF19291">
    <property type="entry name" value="TREH_N"/>
    <property type="match status" value="1"/>
</dbReference>
<dbReference type="AlphaFoldDB" id="A0A852VAR6"/>
<feature type="domain" description="Trehalase-like N-terminal" evidence="3">
    <location>
        <begin position="49"/>
        <end position="197"/>
    </location>
</feature>
<feature type="domain" description="GH15-like" evidence="2">
    <location>
        <begin position="262"/>
        <end position="626"/>
    </location>
</feature>
<dbReference type="InterPro" id="IPR011613">
    <property type="entry name" value="GH15-like"/>
</dbReference>
<evidence type="ECO:0000313" key="5">
    <source>
        <dbReference type="Proteomes" id="UP000564385"/>
    </source>
</evidence>
<protein>
    <submittedName>
        <fullName evidence="4">GH15 family glucan-1,4-alpha-glucosidase</fullName>
    </submittedName>
</protein>
<evidence type="ECO:0000313" key="4">
    <source>
        <dbReference type="EMBL" id="NYF88780.1"/>
    </source>
</evidence>
<proteinExistence type="predicted"/>
<accession>A0A852VAR6</accession>
<dbReference type="Proteomes" id="UP000564385">
    <property type="component" value="Unassembled WGS sequence"/>
</dbReference>
<dbReference type="PANTHER" id="PTHR31616:SF0">
    <property type="entry name" value="GLUCAN 1,4-ALPHA-GLUCOSIDASE"/>
    <property type="match status" value="1"/>
</dbReference>
<dbReference type="EMBL" id="JACCCU010000001">
    <property type="protein sequence ID" value="NYF88780.1"/>
    <property type="molecule type" value="Genomic_DNA"/>
</dbReference>
<dbReference type="SUPFAM" id="SSF48208">
    <property type="entry name" value="Six-hairpin glycosidases"/>
    <property type="match status" value="1"/>
</dbReference>
<reference evidence="4 5" key="1">
    <citation type="submission" date="2020-07" db="EMBL/GenBank/DDBJ databases">
        <title>Genomic Encyclopedia of Type Strains, Phase IV (KMG-V): Genome sequencing to study the core and pangenomes of soil and plant-associated prokaryotes.</title>
        <authorList>
            <person name="Whitman W."/>
        </authorList>
    </citation>
    <scope>NUCLEOTIDE SEQUENCE [LARGE SCALE GENOMIC DNA]</scope>
    <source>
        <strain evidence="4 5">M8UP22</strain>
    </source>
</reference>
<dbReference type="GO" id="GO:0005975">
    <property type="term" value="P:carbohydrate metabolic process"/>
    <property type="evidence" value="ECO:0007669"/>
    <property type="project" value="InterPro"/>
</dbReference>
<feature type="region of interest" description="Disordered" evidence="1">
    <location>
        <begin position="1"/>
        <end position="30"/>
    </location>
</feature>
<organism evidence="4 5">
    <name type="scientific">Tunturiibacter lichenicola</name>
    <dbReference type="NCBI Taxonomy" id="2051959"/>
    <lineage>
        <taxon>Bacteria</taxon>
        <taxon>Pseudomonadati</taxon>
        <taxon>Acidobacteriota</taxon>
        <taxon>Terriglobia</taxon>
        <taxon>Terriglobales</taxon>
        <taxon>Acidobacteriaceae</taxon>
        <taxon>Tunturiibacter</taxon>
    </lineage>
</organism>
<gene>
    <name evidence="4" type="ORF">HDF08_000847</name>
</gene>
<dbReference type="GO" id="GO:0004553">
    <property type="term" value="F:hydrolase activity, hydrolyzing O-glycosyl compounds"/>
    <property type="evidence" value="ECO:0007669"/>
    <property type="project" value="TreeGrafter"/>
</dbReference>
<evidence type="ECO:0000256" key="1">
    <source>
        <dbReference type="SAM" id="MobiDB-lite"/>
    </source>
</evidence>
<dbReference type="InterPro" id="IPR008928">
    <property type="entry name" value="6-hairpin_glycosidase_sf"/>
</dbReference>
<evidence type="ECO:0000259" key="3">
    <source>
        <dbReference type="Pfam" id="PF19291"/>
    </source>
</evidence>
<feature type="compositionally biased region" description="Basic and acidic residues" evidence="1">
    <location>
        <begin position="1"/>
        <end position="17"/>
    </location>
</feature>
<dbReference type="PANTHER" id="PTHR31616">
    <property type="entry name" value="TREHALASE"/>
    <property type="match status" value="1"/>
</dbReference>
<dbReference type="Pfam" id="PF00723">
    <property type="entry name" value="Glyco_hydro_15"/>
    <property type="match status" value="1"/>
</dbReference>
<comment type="caution">
    <text evidence="4">The sequence shown here is derived from an EMBL/GenBank/DDBJ whole genome shotgun (WGS) entry which is preliminary data.</text>
</comment>
<sequence length="651" mass="73058">MAERKKVAGRKKRDDVALHGTVGETAPRGSHDGLLHGALHGSLHGALHGARIEDYSMIGDCETAALVSREGSIDWLCWPSFPAPACFAALLGTRDHGFWQIAPKGKVKAIRREYEGHTLIVRTTFETPEGEVCLIDFMPPREKHSHVVRIVQGVRGRVKMQMDLAIRFDYGRTVPWVTSTKDGLRAIAGMDMVSLRTKARLRGEGMTTRSEFTVRKGETMSFTLTNSSSLEKLPRELSVDKALAETQRFWTKWSRRSAYKGPYAEAVERSLITLKAMTYRPSGGIVAAVTTSLPERIGGSRNWDYRFCWLRDTSFTLLILMQAGFTEEAVEWRRWLLRAIAGAPDQVQTIYGICGERQLVEWVADWLPGYENSRPVRIGNAAVDQFQLDVFGEVSAALSRIPQADEEIRVSATSVQAGLIDHLCTVWPNPDEGIWETRGGAEHFTHSKVMAWVALDRAIKHHEQFDGKGDVERWKKNREMLHREILRKGFDKKLNSFVQSYGSKQLDASCLRIGLVGFLPMDDPRIIGTVEAIERRLMKNGFVERYDTKKTDDGLAGGEGAFLACSFWMVTNLWLIGRKEDAKAMFERLLALRNDAGLLSEEYDPIGRRMVGNFPQALSHIALIHSAFAMSGLWSPDQNAAAKPKQRRGAK</sequence>
<dbReference type="InterPro" id="IPR012341">
    <property type="entry name" value="6hp_glycosidase-like_sf"/>
</dbReference>
<dbReference type="Gene3D" id="1.50.10.10">
    <property type="match status" value="1"/>
</dbReference>
<evidence type="ECO:0000259" key="2">
    <source>
        <dbReference type="Pfam" id="PF00723"/>
    </source>
</evidence>